<evidence type="ECO:0000313" key="2">
    <source>
        <dbReference type="Proteomes" id="UP000092931"/>
    </source>
</evidence>
<organism evidence="1 2">
    <name type="scientific">Thermoclostridium stercorarium subsp. leptospartum DSM 9219</name>
    <dbReference type="NCBI Taxonomy" id="1346611"/>
    <lineage>
        <taxon>Bacteria</taxon>
        <taxon>Bacillati</taxon>
        <taxon>Bacillota</taxon>
        <taxon>Clostridia</taxon>
        <taxon>Eubacteriales</taxon>
        <taxon>Oscillospiraceae</taxon>
        <taxon>Thermoclostridium</taxon>
    </lineage>
</organism>
<proteinExistence type="predicted"/>
<accession>A0A1B1YLV0</accession>
<dbReference type="Proteomes" id="UP000092931">
    <property type="component" value="Chromosome"/>
</dbReference>
<reference evidence="1 2" key="1">
    <citation type="submission" date="2016-02" db="EMBL/GenBank/DDBJ databases">
        <title>Comparison of Clostridium stercorarium subspecies using comparative genomics and transcriptomics.</title>
        <authorList>
            <person name="Schellenberg J."/>
            <person name="Thallinger G."/>
            <person name="Levin D.B."/>
            <person name="Zhang X."/>
            <person name="Alvare G."/>
            <person name="Fristensky B."/>
            <person name="Sparling R."/>
        </authorList>
    </citation>
    <scope>NUCLEOTIDE SEQUENCE [LARGE SCALE GENOMIC DNA]</scope>
    <source>
        <strain evidence="1 2">DSM 9219</strain>
    </source>
</reference>
<dbReference type="EMBL" id="CP014673">
    <property type="protein sequence ID" value="ANX01770.1"/>
    <property type="molecule type" value="Genomic_DNA"/>
</dbReference>
<dbReference type="RefSeq" id="WP_065820935.1">
    <property type="nucleotide sequence ID" value="NZ_CP014673.1"/>
</dbReference>
<dbReference type="AlphaFoldDB" id="A0A1B1YLV0"/>
<evidence type="ECO:0000313" key="1">
    <source>
        <dbReference type="EMBL" id="ANX01770.1"/>
    </source>
</evidence>
<protein>
    <submittedName>
        <fullName evidence="1">Uncharacterized protein</fullName>
    </submittedName>
</protein>
<gene>
    <name evidence="1" type="ORF">CSTERLE_09405</name>
</gene>
<sequence length="126" mass="14699">MIRIQNIYYMLAYAFHVLNEEGYKQVATEDFEYTSDLFAAILSKGISSQIKRGLSREYISKTKAVISPAGKINVSASIVYEVRKLYPDITFRHFRKKTRVQQFFAYIGAYHFFFGINKRADQCNSR</sequence>
<name>A0A1B1YLV0_THEST</name>